<dbReference type="GO" id="GO:0005634">
    <property type="term" value="C:nucleus"/>
    <property type="evidence" value="ECO:0007669"/>
    <property type="project" value="UniProtKB-SubCell"/>
</dbReference>
<evidence type="ECO:0000256" key="7">
    <source>
        <dbReference type="ARBA" id="ARBA00023242"/>
    </source>
</evidence>
<evidence type="ECO:0000256" key="4">
    <source>
        <dbReference type="ARBA" id="ARBA00022722"/>
    </source>
</evidence>
<keyword evidence="4" id="KW-0540">Nuclease</keyword>
<dbReference type="InterPro" id="IPR027806">
    <property type="entry name" value="HARBI1_dom"/>
</dbReference>
<keyword evidence="5" id="KW-0479">Metal-binding</keyword>
<comment type="similarity">
    <text evidence="3">Belongs to the HARBI1 family.</text>
</comment>
<sequence>MPPAMFDEIVGRLTPRLTRRTTNWREPLSPGLKVALTLRHLASGVCLAIVHEYLAEQMTLATTEAGWRHLADEWYRKWNFPHTIGAVDGKHVACKAPPNSGSEFYIYKGFFSIILLGVVSSDYKFIWADVSGNGSSSDAHIYNHSDLQAGLENGDLLGWPHPDPLPNDTQDVPYILLGDDAFSLRTHMMKPYGAKNLTREERIFNYRLSRGRRVVENAFGILANRFQVLLTTMSHHPENVRLIVKACILLHNVMRTRYPVTQNRLVDNQGAPNRASKDGKKQRNLIKQWINSPAGSVPWQDRMHNKIK</sequence>
<evidence type="ECO:0000256" key="6">
    <source>
        <dbReference type="ARBA" id="ARBA00022801"/>
    </source>
</evidence>
<dbReference type="AlphaFoldDB" id="A0A8B9HI78"/>
<comment type="cofactor">
    <cofactor evidence="1">
        <name>a divalent metal cation</name>
        <dbReference type="ChEBI" id="CHEBI:60240"/>
    </cofactor>
</comment>
<dbReference type="Pfam" id="PF13359">
    <property type="entry name" value="DDE_Tnp_4"/>
    <property type="match status" value="1"/>
</dbReference>
<reference evidence="9" key="1">
    <citation type="submission" date="2025-08" db="UniProtKB">
        <authorList>
            <consortium name="Ensembl"/>
        </authorList>
    </citation>
    <scope>IDENTIFICATION</scope>
</reference>
<evidence type="ECO:0000256" key="2">
    <source>
        <dbReference type="ARBA" id="ARBA00004123"/>
    </source>
</evidence>
<keyword evidence="6" id="KW-0378">Hydrolase</keyword>
<dbReference type="GO" id="GO:0016787">
    <property type="term" value="F:hydrolase activity"/>
    <property type="evidence" value="ECO:0007669"/>
    <property type="project" value="UniProtKB-KW"/>
</dbReference>
<evidence type="ECO:0000313" key="9">
    <source>
        <dbReference type="Ensembl" id="ENSAMXP00005012945.1"/>
    </source>
</evidence>
<dbReference type="PANTHER" id="PTHR22930">
    <property type="match status" value="1"/>
</dbReference>
<dbReference type="InterPro" id="IPR045249">
    <property type="entry name" value="HARBI1-like"/>
</dbReference>
<dbReference type="PANTHER" id="PTHR22930:SF198">
    <property type="entry name" value="DDE TNP4 DOMAIN-CONTAINING PROTEIN"/>
    <property type="match status" value="1"/>
</dbReference>
<evidence type="ECO:0000256" key="3">
    <source>
        <dbReference type="ARBA" id="ARBA00006958"/>
    </source>
</evidence>
<comment type="subcellular location">
    <subcellularLocation>
        <location evidence="2">Nucleus</location>
    </subcellularLocation>
</comment>
<dbReference type="GO" id="GO:0004518">
    <property type="term" value="F:nuclease activity"/>
    <property type="evidence" value="ECO:0007669"/>
    <property type="project" value="UniProtKB-KW"/>
</dbReference>
<dbReference type="OrthoDB" id="10061326at2759"/>
<name>A0A8B9HI78_ASTMX</name>
<keyword evidence="7" id="KW-0539">Nucleus</keyword>
<protein>
    <recommendedName>
        <fullName evidence="8">DDE Tnp4 domain-containing protein</fullName>
    </recommendedName>
</protein>
<proteinExistence type="inferred from homology"/>
<evidence type="ECO:0000256" key="1">
    <source>
        <dbReference type="ARBA" id="ARBA00001968"/>
    </source>
</evidence>
<dbReference type="GO" id="GO:0046872">
    <property type="term" value="F:metal ion binding"/>
    <property type="evidence" value="ECO:0007669"/>
    <property type="project" value="UniProtKB-KW"/>
</dbReference>
<accession>A0A8B9HI78</accession>
<evidence type="ECO:0000256" key="5">
    <source>
        <dbReference type="ARBA" id="ARBA00022723"/>
    </source>
</evidence>
<dbReference type="Ensembl" id="ENSAMXT00005014341.1">
    <property type="protein sequence ID" value="ENSAMXP00005012945.1"/>
    <property type="gene ID" value="ENSAMXG00005006967.1"/>
</dbReference>
<organism evidence="9 10">
    <name type="scientific">Astyanax mexicanus</name>
    <name type="common">Blind cave fish</name>
    <name type="synonym">Astyanax fasciatus mexicanus</name>
    <dbReference type="NCBI Taxonomy" id="7994"/>
    <lineage>
        <taxon>Eukaryota</taxon>
        <taxon>Metazoa</taxon>
        <taxon>Chordata</taxon>
        <taxon>Craniata</taxon>
        <taxon>Vertebrata</taxon>
        <taxon>Euteleostomi</taxon>
        <taxon>Actinopterygii</taxon>
        <taxon>Neopterygii</taxon>
        <taxon>Teleostei</taxon>
        <taxon>Ostariophysi</taxon>
        <taxon>Characiformes</taxon>
        <taxon>Characoidei</taxon>
        <taxon>Acestrorhamphidae</taxon>
        <taxon>Acestrorhamphinae</taxon>
        <taxon>Astyanax</taxon>
    </lineage>
</organism>
<evidence type="ECO:0000259" key="8">
    <source>
        <dbReference type="Pfam" id="PF13359"/>
    </source>
</evidence>
<dbReference type="Proteomes" id="UP000694621">
    <property type="component" value="Unplaced"/>
</dbReference>
<evidence type="ECO:0000313" key="10">
    <source>
        <dbReference type="Proteomes" id="UP000694621"/>
    </source>
</evidence>
<feature type="domain" description="DDE Tnp4" evidence="8">
    <location>
        <begin position="87"/>
        <end position="252"/>
    </location>
</feature>